<dbReference type="EMBL" id="LAZR01000831">
    <property type="protein sequence ID" value="KKN56777.1"/>
    <property type="molecule type" value="Genomic_DNA"/>
</dbReference>
<dbReference type="AlphaFoldDB" id="A0A0F9S3I2"/>
<name>A0A0F9S3I2_9ZZZZ</name>
<comment type="caution">
    <text evidence="1">The sequence shown here is derived from an EMBL/GenBank/DDBJ whole genome shotgun (WGS) entry which is preliminary data.</text>
</comment>
<proteinExistence type="predicted"/>
<gene>
    <name evidence="1" type="ORF">LCGC14_0568630</name>
</gene>
<protein>
    <submittedName>
        <fullName evidence="1">Uncharacterized protein</fullName>
    </submittedName>
</protein>
<evidence type="ECO:0000313" key="1">
    <source>
        <dbReference type="EMBL" id="KKN56777.1"/>
    </source>
</evidence>
<sequence>MSTTTTQPREHLEERIHILELAVHVAAGLIGDQLDSDLYYQWIDLSTRAEWLRVQEFPE</sequence>
<organism evidence="1">
    <name type="scientific">marine sediment metagenome</name>
    <dbReference type="NCBI Taxonomy" id="412755"/>
    <lineage>
        <taxon>unclassified sequences</taxon>
        <taxon>metagenomes</taxon>
        <taxon>ecological metagenomes</taxon>
    </lineage>
</organism>
<reference evidence="1" key="1">
    <citation type="journal article" date="2015" name="Nature">
        <title>Complex archaea that bridge the gap between prokaryotes and eukaryotes.</title>
        <authorList>
            <person name="Spang A."/>
            <person name="Saw J.H."/>
            <person name="Jorgensen S.L."/>
            <person name="Zaremba-Niedzwiedzka K."/>
            <person name="Martijn J."/>
            <person name="Lind A.E."/>
            <person name="van Eijk R."/>
            <person name="Schleper C."/>
            <person name="Guy L."/>
            <person name="Ettema T.J."/>
        </authorList>
    </citation>
    <scope>NUCLEOTIDE SEQUENCE</scope>
</reference>
<accession>A0A0F9S3I2</accession>